<dbReference type="InterPro" id="IPR000504">
    <property type="entry name" value="RRM_dom"/>
</dbReference>
<comment type="subcellular location">
    <subcellularLocation>
        <location evidence="1">Nucleus</location>
    </subcellularLocation>
</comment>
<dbReference type="CDD" id="cd12415">
    <property type="entry name" value="RRM3_RBM28_like"/>
    <property type="match status" value="1"/>
</dbReference>
<evidence type="ECO:0000256" key="3">
    <source>
        <dbReference type="ARBA" id="ARBA00022884"/>
    </source>
</evidence>
<dbReference type="InterPro" id="IPR035979">
    <property type="entry name" value="RBD_domain_sf"/>
</dbReference>
<evidence type="ECO:0000259" key="7">
    <source>
        <dbReference type="PROSITE" id="PS50102"/>
    </source>
</evidence>
<evidence type="ECO:0000256" key="5">
    <source>
        <dbReference type="PROSITE-ProRule" id="PRU00176"/>
    </source>
</evidence>
<keyword evidence="4" id="KW-0539">Nucleus</keyword>
<dbReference type="InterPro" id="IPR012677">
    <property type="entry name" value="Nucleotide-bd_a/b_plait_sf"/>
</dbReference>
<feature type="domain" description="RRM" evidence="7">
    <location>
        <begin position="147"/>
        <end position="227"/>
    </location>
</feature>
<dbReference type="Proteomes" id="UP000187209">
    <property type="component" value="Unassembled WGS sequence"/>
</dbReference>
<evidence type="ECO:0000256" key="4">
    <source>
        <dbReference type="ARBA" id="ARBA00023242"/>
    </source>
</evidence>
<gene>
    <name evidence="8" type="ORF">SteCoe_16384</name>
</gene>
<dbReference type="AlphaFoldDB" id="A0A1R2C1J0"/>
<evidence type="ECO:0000256" key="1">
    <source>
        <dbReference type="ARBA" id="ARBA00004123"/>
    </source>
</evidence>
<dbReference type="PROSITE" id="PS50102">
    <property type="entry name" value="RRM"/>
    <property type="match status" value="3"/>
</dbReference>
<evidence type="ECO:0000256" key="2">
    <source>
        <dbReference type="ARBA" id="ARBA00022737"/>
    </source>
</evidence>
<feature type="compositionally biased region" description="Basic and acidic residues" evidence="6">
    <location>
        <begin position="409"/>
        <end position="419"/>
    </location>
</feature>
<evidence type="ECO:0000256" key="6">
    <source>
        <dbReference type="SAM" id="MobiDB-lite"/>
    </source>
</evidence>
<feature type="region of interest" description="Disordered" evidence="6">
    <location>
        <begin position="407"/>
        <end position="444"/>
    </location>
</feature>
<accession>A0A1R2C1J0</accession>
<organism evidence="8 9">
    <name type="scientific">Stentor coeruleus</name>
    <dbReference type="NCBI Taxonomy" id="5963"/>
    <lineage>
        <taxon>Eukaryota</taxon>
        <taxon>Sar</taxon>
        <taxon>Alveolata</taxon>
        <taxon>Ciliophora</taxon>
        <taxon>Postciliodesmatophora</taxon>
        <taxon>Heterotrichea</taxon>
        <taxon>Heterotrichida</taxon>
        <taxon>Stentoridae</taxon>
        <taxon>Stentor</taxon>
    </lineage>
</organism>
<keyword evidence="9" id="KW-1185">Reference proteome</keyword>
<proteinExistence type="predicted"/>
<dbReference type="EMBL" id="MPUH01000325">
    <property type="protein sequence ID" value="OMJ82850.1"/>
    <property type="molecule type" value="Genomic_DNA"/>
</dbReference>
<sequence>MKKLGKHGGRLIIRNLPFSIEENFLRKTLEKIGTLKEFHVPLDLDKKRNKGFAFVEYEKKNLSEKAIKALNGMKIQKREISVDYALSKDKYLTTKKSEEMAKDFKHQDNDEDMEIVDEAKEDDEQEEVEEEDNEEIKKKELKFEDGTTLFIMNLNYETGEDDLFEFFKDFGKIKYVKVCVNKETGESRGSGFVCFKKAEDADKVVKIADEQGVELQERSLKIMKAVSKETAVNLKSAKPPKNDGRNLYLSKLSLIQVGSEMFKTLTPKEIEMRTSAAKKMIEKLQNPNIFVSPTRLLFKNISKVISDDDLKILVKKILFDSNPELQSQKLFKQVKILKEPEKLDKKGNPMSKGIAFIEFKKHEYALLAQEKCNNDSKYFGQKHRPIVEFALEDHRILRIRKLKLKRQKQAQEKMNDGKSSKKKLGRGKRQRLKRQKAVENKESL</sequence>
<dbReference type="PANTHER" id="PTHR48039:SF5">
    <property type="entry name" value="RNA-BINDING PROTEIN 28"/>
    <property type="match status" value="1"/>
</dbReference>
<dbReference type="Gene3D" id="3.30.70.330">
    <property type="match status" value="3"/>
</dbReference>
<feature type="domain" description="RRM" evidence="7">
    <location>
        <begin position="294"/>
        <end position="409"/>
    </location>
</feature>
<dbReference type="GO" id="GO:0003729">
    <property type="term" value="F:mRNA binding"/>
    <property type="evidence" value="ECO:0007669"/>
    <property type="project" value="TreeGrafter"/>
</dbReference>
<dbReference type="GO" id="GO:0005730">
    <property type="term" value="C:nucleolus"/>
    <property type="evidence" value="ECO:0007669"/>
    <property type="project" value="TreeGrafter"/>
</dbReference>
<reference evidence="8 9" key="1">
    <citation type="submission" date="2016-11" db="EMBL/GenBank/DDBJ databases">
        <title>The macronuclear genome of Stentor coeruleus: a giant cell with tiny introns.</title>
        <authorList>
            <person name="Slabodnick M."/>
            <person name="Ruby J.G."/>
            <person name="Reiff S.B."/>
            <person name="Swart E.C."/>
            <person name="Gosai S."/>
            <person name="Prabakaran S."/>
            <person name="Witkowska E."/>
            <person name="Larue G.E."/>
            <person name="Fisher S."/>
            <person name="Freeman R.M."/>
            <person name="Gunawardena J."/>
            <person name="Chu W."/>
            <person name="Stover N.A."/>
            <person name="Gregory B.D."/>
            <person name="Nowacki M."/>
            <person name="Derisi J."/>
            <person name="Roy S.W."/>
            <person name="Marshall W.F."/>
            <person name="Sood P."/>
        </authorList>
    </citation>
    <scope>NUCLEOTIDE SEQUENCE [LARGE SCALE GENOMIC DNA]</scope>
    <source>
        <strain evidence="8">WM001</strain>
    </source>
</reference>
<comment type="caution">
    <text evidence="8">The sequence shown here is derived from an EMBL/GenBank/DDBJ whole genome shotgun (WGS) entry which is preliminary data.</text>
</comment>
<dbReference type="InterPro" id="IPR051945">
    <property type="entry name" value="RRM_MRD1_RNA_proc_ribogen"/>
</dbReference>
<name>A0A1R2C1J0_9CILI</name>
<keyword evidence="2" id="KW-0677">Repeat</keyword>
<feature type="domain" description="RRM" evidence="7">
    <location>
        <begin position="9"/>
        <end position="87"/>
    </location>
</feature>
<dbReference type="SMART" id="SM00360">
    <property type="entry name" value="RRM"/>
    <property type="match status" value="3"/>
</dbReference>
<dbReference type="PANTHER" id="PTHR48039">
    <property type="entry name" value="RNA-BINDING MOTIF PROTEIN 14B"/>
    <property type="match status" value="1"/>
</dbReference>
<keyword evidence="3 5" id="KW-0694">RNA-binding</keyword>
<dbReference type="SUPFAM" id="SSF54928">
    <property type="entry name" value="RNA-binding domain, RBD"/>
    <property type="match status" value="3"/>
</dbReference>
<dbReference type="Pfam" id="PF00076">
    <property type="entry name" value="RRM_1"/>
    <property type="match status" value="2"/>
</dbReference>
<evidence type="ECO:0000313" key="9">
    <source>
        <dbReference type="Proteomes" id="UP000187209"/>
    </source>
</evidence>
<evidence type="ECO:0000313" key="8">
    <source>
        <dbReference type="EMBL" id="OMJ82850.1"/>
    </source>
</evidence>
<dbReference type="OrthoDB" id="313401at2759"/>
<protein>
    <recommendedName>
        <fullName evidence="7">RRM domain-containing protein</fullName>
    </recommendedName>
</protein>
<feature type="compositionally biased region" description="Basic residues" evidence="6">
    <location>
        <begin position="420"/>
        <end position="435"/>
    </location>
</feature>